<feature type="transmembrane region" description="Helical" evidence="7">
    <location>
        <begin position="254"/>
        <end position="283"/>
    </location>
</feature>
<dbReference type="Pfam" id="PF00005">
    <property type="entry name" value="ABC_tran"/>
    <property type="match status" value="1"/>
</dbReference>
<name>A0ABR7MUR3_9FIRM</name>
<dbReference type="InterPro" id="IPR011527">
    <property type="entry name" value="ABC1_TM_dom"/>
</dbReference>
<accession>A0ABR7MUR3</accession>
<keyword evidence="5 7" id="KW-1133">Transmembrane helix</keyword>
<dbReference type="PROSITE" id="PS50893">
    <property type="entry name" value="ABC_TRANSPORTER_2"/>
    <property type="match status" value="1"/>
</dbReference>
<dbReference type="PANTHER" id="PTHR43394">
    <property type="entry name" value="ATP-DEPENDENT PERMEASE MDL1, MITOCHONDRIAL"/>
    <property type="match status" value="1"/>
</dbReference>
<dbReference type="InterPro" id="IPR003439">
    <property type="entry name" value="ABC_transporter-like_ATP-bd"/>
</dbReference>
<evidence type="ECO:0000256" key="7">
    <source>
        <dbReference type="SAM" id="Phobius"/>
    </source>
</evidence>
<dbReference type="InterPro" id="IPR027417">
    <property type="entry name" value="P-loop_NTPase"/>
</dbReference>
<evidence type="ECO:0000256" key="1">
    <source>
        <dbReference type="ARBA" id="ARBA00004651"/>
    </source>
</evidence>
<dbReference type="RefSeq" id="WP_249304850.1">
    <property type="nucleotide sequence ID" value="NZ_JACRSW010000030.1"/>
</dbReference>
<protein>
    <submittedName>
        <fullName evidence="10">ABC transporter ATP-binding protein</fullName>
    </submittedName>
</protein>
<feature type="transmembrane region" description="Helical" evidence="7">
    <location>
        <begin position="151"/>
        <end position="169"/>
    </location>
</feature>
<evidence type="ECO:0000256" key="5">
    <source>
        <dbReference type="ARBA" id="ARBA00022989"/>
    </source>
</evidence>
<dbReference type="GO" id="GO:0005524">
    <property type="term" value="F:ATP binding"/>
    <property type="evidence" value="ECO:0007669"/>
    <property type="project" value="UniProtKB-KW"/>
</dbReference>
<dbReference type="SMART" id="SM00382">
    <property type="entry name" value="AAA"/>
    <property type="match status" value="1"/>
</dbReference>
<dbReference type="Gene3D" id="1.20.1560.10">
    <property type="entry name" value="ABC transporter type 1, transmembrane domain"/>
    <property type="match status" value="1"/>
</dbReference>
<dbReference type="Gene3D" id="3.40.50.300">
    <property type="entry name" value="P-loop containing nucleotide triphosphate hydrolases"/>
    <property type="match status" value="1"/>
</dbReference>
<feature type="transmembrane region" description="Helical" evidence="7">
    <location>
        <begin position="68"/>
        <end position="88"/>
    </location>
</feature>
<keyword evidence="11" id="KW-1185">Reference proteome</keyword>
<organism evidence="10 11">
    <name type="scientific">Jutongia hominis</name>
    <dbReference type="NCBI Taxonomy" id="2763664"/>
    <lineage>
        <taxon>Bacteria</taxon>
        <taxon>Bacillati</taxon>
        <taxon>Bacillota</taxon>
        <taxon>Clostridia</taxon>
        <taxon>Lachnospirales</taxon>
        <taxon>Lachnospiraceae</taxon>
        <taxon>Jutongia</taxon>
    </lineage>
</organism>
<dbReference type="SUPFAM" id="SSF52540">
    <property type="entry name" value="P-loop containing nucleoside triphosphate hydrolases"/>
    <property type="match status" value="1"/>
</dbReference>
<comment type="subcellular location">
    <subcellularLocation>
        <location evidence="1">Cell membrane</location>
        <topology evidence="1">Multi-pass membrane protein</topology>
    </subcellularLocation>
</comment>
<evidence type="ECO:0000313" key="11">
    <source>
        <dbReference type="Proteomes" id="UP000637513"/>
    </source>
</evidence>
<reference evidence="10 11" key="1">
    <citation type="submission" date="2020-08" db="EMBL/GenBank/DDBJ databases">
        <title>Genome public.</title>
        <authorList>
            <person name="Liu C."/>
            <person name="Sun Q."/>
        </authorList>
    </citation>
    <scope>NUCLEOTIDE SEQUENCE [LARGE SCALE GENOMIC DNA]</scope>
    <source>
        <strain evidence="10 11">BX3</strain>
    </source>
</reference>
<dbReference type="SUPFAM" id="SSF90123">
    <property type="entry name" value="ABC transporter transmembrane region"/>
    <property type="match status" value="1"/>
</dbReference>
<proteinExistence type="predicted"/>
<feature type="transmembrane region" description="Helical" evidence="7">
    <location>
        <begin position="289"/>
        <end position="307"/>
    </location>
</feature>
<feature type="transmembrane region" description="Helical" evidence="7">
    <location>
        <begin position="175"/>
        <end position="193"/>
    </location>
</feature>
<evidence type="ECO:0000256" key="4">
    <source>
        <dbReference type="ARBA" id="ARBA00022840"/>
    </source>
</evidence>
<evidence type="ECO:0000259" key="8">
    <source>
        <dbReference type="PROSITE" id="PS50893"/>
    </source>
</evidence>
<comment type="caution">
    <text evidence="10">The sequence shown here is derived from an EMBL/GenBank/DDBJ whole genome shotgun (WGS) entry which is preliminary data.</text>
</comment>
<evidence type="ECO:0000256" key="3">
    <source>
        <dbReference type="ARBA" id="ARBA00022741"/>
    </source>
</evidence>
<dbReference type="InterPro" id="IPR036640">
    <property type="entry name" value="ABC1_TM_sf"/>
</dbReference>
<dbReference type="Proteomes" id="UP000637513">
    <property type="component" value="Unassembled WGS sequence"/>
</dbReference>
<dbReference type="InterPro" id="IPR039421">
    <property type="entry name" value="Type_1_exporter"/>
</dbReference>
<dbReference type="CDD" id="cd18545">
    <property type="entry name" value="ABC_6TM_YknV_like"/>
    <property type="match status" value="1"/>
</dbReference>
<dbReference type="InterPro" id="IPR003593">
    <property type="entry name" value="AAA+_ATPase"/>
</dbReference>
<dbReference type="PANTHER" id="PTHR43394:SF1">
    <property type="entry name" value="ATP-BINDING CASSETTE SUB-FAMILY B MEMBER 10, MITOCHONDRIAL"/>
    <property type="match status" value="1"/>
</dbReference>
<dbReference type="InterPro" id="IPR017871">
    <property type="entry name" value="ABC_transporter-like_CS"/>
</dbReference>
<dbReference type="EMBL" id="JACRSW010000030">
    <property type="protein sequence ID" value="MBC8557553.1"/>
    <property type="molecule type" value="Genomic_DNA"/>
</dbReference>
<evidence type="ECO:0000256" key="6">
    <source>
        <dbReference type="ARBA" id="ARBA00023136"/>
    </source>
</evidence>
<feature type="domain" description="ABC transmembrane type-1" evidence="9">
    <location>
        <begin position="36"/>
        <end position="321"/>
    </location>
</feature>
<evidence type="ECO:0000313" key="10">
    <source>
        <dbReference type="EMBL" id="MBC8557553.1"/>
    </source>
</evidence>
<keyword evidence="3" id="KW-0547">Nucleotide-binding</keyword>
<feature type="domain" description="ABC transporter" evidence="8">
    <location>
        <begin position="355"/>
        <end position="589"/>
    </location>
</feature>
<dbReference type="Pfam" id="PF00664">
    <property type="entry name" value="ABC_membrane"/>
    <property type="match status" value="1"/>
</dbReference>
<keyword evidence="2 7" id="KW-0812">Transmembrane</keyword>
<keyword evidence="6 7" id="KW-0472">Membrane</keyword>
<sequence length="594" mass="67265">MARNRYDMDEVLEEKFDINQVKRLAKYVAPHKTKMLLALFLMLSSAFLSTFLPKFLQLEMDVYIPDKNITGIVGIVLLTAVICIYLVVCIRLKITLTMHVGQDVIHQLREDIFEKLQELPFSYYDERPHGKIQVRVVNYVNNLSDILSNGILQTITDLFNLLFIIGFMFYMNVRLTLICLCGLPFLFLFIVLIKRGQRRAWQIQSNKQSNLNAYISESINGIRVTQAFVREDKNTEIFNDLSQNYRDSWMHASYYGFAMGPMVDLISTITTAFVYVLGVHYIIDGNVSGVSIGVLIAFTAYISRFWAPINTIASFYNSVVTAVSYLERIFETIDEPVEVKDAKDAIEMPAIQGKLEFEHVTFSYEKGVEILKDVNFSVEPGKTIAFVGPTGAGKSTIVNLISRFYNVDSGRILIDGVDISKVTLRSLRKQMGVMMQDSFIFGGTIMDNIRYGNKTATDEEVIRAAKTVCAHDFIMQMEDGYQTQVNERGSRLSVGQRQLISFARALLADPAILILDEATSSIDTETEIVLQEGLNHLLKGRTSFIIAHRLSTIQNADCIMYISDGGIAEAGTHEELLQKHGKYYELYEAQYKSV</sequence>
<evidence type="ECO:0000256" key="2">
    <source>
        <dbReference type="ARBA" id="ARBA00022692"/>
    </source>
</evidence>
<dbReference type="PROSITE" id="PS00211">
    <property type="entry name" value="ABC_TRANSPORTER_1"/>
    <property type="match status" value="1"/>
</dbReference>
<evidence type="ECO:0000259" key="9">
    <source>
        <dbReference type="PROSITE" id="PS50929"/>
    </source>
</evidence>
<gene>
    <name evidence="10" type="ORF">H8700_07510</name>
</gene>
<feature type="transmembrane region" description="Helical" evidence="7">
    <location>
        <begin position="36"/>
        <end position="56"/>
    </location>
</feature>
<keyword evidence="4 10" id="KW-0067">ATP-binding</keyword>
<dbReference type="PROSITE" id="PS50929">
    <property type="entry name" value="ABC_TM1F"/>
    <property type="match status" value="1"/>
</dbReference>